<accession>A0A9E7R1E7</accession>
<reference evidence="2" key="1">
    <citation type="submission" date="2022-09" db="EMBL/GenBank/DDBJ databases">
        <title>Diverse halophilic archaea isolated from saline environments.</title>
        <authorList>
            <person name="Cui H.-L."/>
        </authorList>
    </citation>
    <scope>NUCLEOTIDE SEQUENCE</scope>
    <source>
        <strain evidence="2">ZS-35-S2</strain>
    </source>
</reference>
<dbReference type="SUPFAM" id="SSF69118">
    <property type="entry name" value="AhpD-like"/>
    <property type="match status" value="1"/>
</dbReference>
<keyword evidence="3" id="KW-1185">Reference proteome</keyword>
<dbReference type="PANTHER" id="PTHR34846:SF11">
    <property type="entry name" value="4-CARBOXYMUCONOLACTONE DECARBOXYLASE FAMILY PROTEIN (AFU_ORTHOLOGUE AFUA_6G11590)"/>
    <property type="match status" value="1"/>
</dbReference>
<feature type="domain" description="Carboxymuconolactone decarboxylase-like" evidence="1">
    <location>
        <begin position="38"/>
        <end position="102"/>
    </location>
</feature>
<dbReference type="InterPro" id="IPR003779">
    <property type="entry name" value="CMD-like"/>
</dbReference>
<dbReference type="AlphaFoldDB" id="A0A9E7R1E7"/>
<protein>
    <submittedName>
        <fullName evidence="2">Carboxymuconolactone decarboxylase family protein</fullName>
    </submittedName>
</protein>
<dbReference type="KEGG" id="ssai:N0B31_16590"/>
<dbReference type="GeneID" id="74944074"/>
<organism evidence="2 3">
    <name type="scientific">Salinirubellus salinus</name>
    <dbReference type="NCBI Taxonomy" id="1364945"/>
    <lineage>
        <taxon>Archaea</taxon>
        <taxon>Methanobacteriati</taxon>
        <taxon>Methanobacteriota</taxon>
        <taxon>Stenosarchaea group</taxon>
        <taxon>Halobacteria</taxon>
        <taxon>Halobacteriales</taxon>
        <taxon>Natronomonadaceae</taxon>
        <taxon>Salinirubellus</taxon>
    </lineage>
</organism>
<name>A0A9E7R1E7_9EURY</name>
<evidence type="ECO:0000259" key="1">
    <source>
        <dbReference type="Pfam" id="PF02627"/>
    </source>
</evidence>
<dbReference type="PANTHER" id="PTHR34846">
    <property type="entry name" value="4-CARBOXYMUCONOLACTONE DECARBOXYLASE FAMILY PROTEIN (AFU_ORTHOLOGUE AFUA_6G11590)"/>
    <property type="match status" value="1"/>
</dbReference>
<gene>
    <name evidence="2" type="ORF">N0B31_16590</name>
</gene>
<dbReference type="RefSeq" id="WP_260592737.1">
    <property type="nucleotide sequence ID" value="NZ_CP104003.1"/>
</dbReference>
<proteinExistence type="predicted"/>
<dbReference type="Proteomes" id="UP001057580">
    <property type="component" value="Chromosome"/>
</dbReference>
<evidence type="ECO:0000313" key="3">
    <source>
        <dbReference type="Proteomes" id="UP001057580"/>
    </source>
</evidence>
<dbReference type="GO" id="GO:0051920">
    <property type="term" value="F:peroxiredoxin activity"/>
    <property type="evidence" value="ECO:0007669"/>
    <property type="project" value="InterPro"/>
</dbReference>
<dbReference type="InterPro" id="IPR029032">
    <property type="entry name" value="AhpD-like"/>
</dbReference>
<sequence length="181" mass="20128">MARVPYLESEDLPDEYASLLEDNSLGPLHIFRAFANDPPVLQSYMRWGSTLWREAGLDRRAVELVVLTVASELDAVYEWHQHVPLGLEFGLTETEILTVRAGEFDAFDADDEALACYARAVVTGEVDDATYAAFAEREWVDDRTVVGVTLLAGQYLMTARALEALAVEPEGEFVGWDLEGL</sequence>
<dbReference type="EMBL" id="CP104003">
    <property type="protein sequence ID" value="UWM53743.1"/>
    <property type="molecule type" value="Genomic_DNA"/>
</dbReference>
<dbReference type="Gene3D" id="1.20.1290.10">
    <property type="entry name" value="AhpD-like"/>
    <property type="match status" value="1"/>
</dbReference>
<dbReference type="Pfam" id="PF02627">
    <property type="entry name" value="CMD"/>
    <property type="match status" value="1"/>
</dbReference>
<evidence type="ECO:0000313" key="2">
    <source>
        <dbReference type="EMBL" id="UWM53743.1"/>
    </source>
</evidence>